<reference evidence="5 6" key="1">
    <citation type="journal article" date="2012" name="Environ. Microbiol.">
        <title>The genome sequence of Desulfatibacillum alkenivorans AK-01: a blueprint for anaerobic alkane oxidation.</title>
        <authorList>
            <person name="Callaghan A.V."/>
            <person name="Morris B.E."/>
            <person name="Pereira I.A."/>
            <person name="McInerney M.J."/>
            <person name="Austin R.N."/>
            <person name="Groves J.T."/>
            <person name="Kukor J.J."/>
            <person name="Suflita J.M."/>
            <person name="Young L.Y."/>
            <person name="Zylstra G.J."/>
            <person name="Wawrik B."/>
        </authorList>
    </citation>
    <scope>NUCLEOTIDE SEQUENCE [LARGE SCALE GENOMIC DNA]</scope>
    <source>
        <strain evidence="5 6">AK-01</strain>
    </source>
</reference>
<accession>B8FKN4</accession>
<keyword evidence="2" id="KW-0408">Iron</keyword>
<sequence length="71" mass="8109">MAKAKLKEHRINRDWCKGCGICVELCPKKVLEMDAEEKSVAVRPEDCIACKLCEMRCPDLAIEIITEQDEK</sequence>
<gene>
    <name evidence="5" type="ordered locus">Dalk_2714</name>
</gene>
<keyword evidence="3" id="KW-0411">Iron-sulfur</keyword>
<dbReference type="InterPro" id="IPR017896">
    <property type="entry name" value="4Fe4S_Fe-S-bd"/>
</dbReference>
<organism evidence="5 6">
    <name type="scientific">Desulfatibacillum aliphaticivorans</name>
    <dbReference type="NCBI Taxonomy" id="218208"/>
    <lineage>
        <taxon>Bacteria</taxon>
        <taxon>Pseudomonadati</taxon>
        <taxon>Thermodesulfobacteriota</taxon>
        <taxon>Desulfobacteria</taxon>
        <taxon>Desulfobacterales</taxon>
        <taxon>Desulfatibacillaceae</taxon>
        <taxon>Desulfatibacillum</taxon>
    </lineage>
</organism>
<dbReference type="EMBL" id="CP001322">
    <property type="protein sequence ID" value="ACL04406.1"/>
    <property type="molecule type" value="Genomic_DNA"/>
</dbReference>
<dbReference type="GO" id="GO:0051536">
    <property type="term" value="F:iron-sulfur cluster binding"/>
    <property type="evidence" value="ECO:0007669"/>
    <property type="project" value="UniProtKB-KW"/>
</dbReference>
<evidence type="ECO:0000259" key="4">
    <source>
        <dbReference type="PROSITE" id="PS51379"/>
    </source>
</evidence>
<dbReference type="PANTHER" id="PTHR43122:SF1">
    <property type="entry name" value="IRON-SULFUR-BINDING PROTEIN"/>
    <property type="match status" value="1"/>
</dbReference>
<dbReference type="GO" id="GO:0046872">
    <property type="term" value="F:metal ion binding"/>
    <property type="evidence" value="ECO:0007669"/>
    <property type="project" value="UniProtKB-KW"/>
</dbReference>
<evidence type="ECO:0000256" key="3">
    <source>
        <dbReference type="ARBA" id="ARBA00023014"/>
    </source>
</evidence>
<dbReference type="Gene3D" id="3.30.70.20">
    <property type="match status" value="1"/>
</dbReference>
<dbReference type="AlphaFoldDB" id="B8FKN4"/>
<dbReference type="Pfam" id="PF12838">
    <property type="entry name" value="Fer4_7"/>
    <property type="match status" value="1"/>
</dbReference>
<dbReference type="InterPro" id="IPR017900">
    <property type="entry name" value="4Fe4S_Fe_S_CS"/>
</dbReference>
<name>B8FKN4_DESAL</name>
<evidence type="ECO:0000256" key="2">
    <source>
        <dbReference type="ARBA" id="ARBA00023004"/>
    </source>
</evidence>
<evidence type="ECO:0000313" key="6">
    <source>
        <dbReference type="Proteomes" id="UP000000739"/>
    </source>
</evidence>
<feature type="domain" description="4Fe-4S ferredoxin-type" evidence="4">
    <location>
        <begin position="38"/>
        <end position="67"/>
    </location>
</feature>
<dbReference type="HOGENOM" id="CLU_139698_5_3_7"/>
<dbReference type="Proteomes" id="UP000000739">
    <property type="component" value="Chromosome"/>
</dbReference>
<keyword evidence="1" id="KW-0479">Metal-binding</keyword>
<proteinExistence type="predicted"/>
<feature type="domain" description="4Fe-4S ferredoxin-type" evidence="4">
    <location>
        <begin position="7"/>
        <end position="36"/>
    </location>
</feature>
<protein>
    <submittedName>
        <fullName evidence="5">4Fe-4S cluster domain protein associated with 2-oxoglutarate synthase</fullName>
    </submittedName>
</protein>
<evidence type="ECO:0000256" key="1">
    <source>
        <dbReference type="ARBA" id="ARBA00022723"/>
    </source>
</evidence>
<dbReference type="KEGG" id="dal:Dalk_2714"/>
<keyword evidence="6" id="KW-1185">Reference proteome</keyword>
<dbReference type="PROSITE" id="PS00198">
    <property type="entry name" value="4FE4S_FER_1"/>
    <property type="match status" value="1"/>
</dbReference>
<dbReference type="PANTHER" id="PTHR43122">
    <property type="entry name" value="FERREDOXIN SUBUNIT OF PYRUVATE:FLAVODOXIN OXIDOREDUCTASE-RELATED"/>
    <property type="match status" value="1"/>
</dbReference>
<dbReference type="PROSITE" id="PS51379">
    <property type="entry name" value="4FE4S_FER_2"/>
    <property type="match status" value="2"/>
</dbReference>
<dbReference type="SUPFAM" id="SSF54862">
    <property type="entry name" value="4Fe-4S ferredoxins"/>
    <property type="match status" value="1"/>
</dbReference>
<dbReference type="eggNOG" id="COG1146">
    <property type="taxonomic scope" value="Bacteria"/>
</dbReference>
<evidence type="ECO:0000313" key="5">
    <source>
        <dbReference type="EMBL" id="ACL04406.1"/>
    </source>
</evidence>
<dbReference type="RefSeq" id="WP_015947476.1">
    <property type="nucleotide sequence ID" value="NC_011768.1"/>
</dbReference>